<evidence type="ECO:0000256" key="5">
    <source>
        <dbReference type="ARBA" id="ARBA00022777"/>
    </source>
</evidence>
<dbReference type="OMA" id="WSYPPSA"/>
<dbReference type="OrthoDB" id="3264224at2759"/>
<evidence type="ECO:0000313" key="11">
    <source>
        <dbReference type="Proteomes" id="UP000000267"/>
    </source>
</evidence>
<dbReference type="InterPro" id="IPR036890">
    <property type="entry name" value="HATPase_C_sf"/>
</dbReference>
<dbReference type="InterPro" id="IPR003594">
    <property type="entry name" value="HATPase_dom"/>
</dbReference>
<evidence type="ECO:0000256" key="6">
    <source>
        <dbReference type="ARBA" id="ARBA00022840"/>
    </source>
</evidence>
<dbReference type="Gene3D" id="1.20.140.20">
    <property type="entry name" value="Alpha-ketoacid/pyruvate dehydrogenase kinase, N-terminal domain"/>
    <property type="match status" value="1"/>
</dbReference>
<organism evidence="11">
    <name type="scientific">Vanderwaltozyma polyspora (strain ATCC 22028 / DSM 70294 / BCRC 21397 / CBS 2163 / NBRC 10782 / NRRL Y-8283 / UCD 57-17)</name>
    <name type="common">Kluyveromyces polysporus</name>
    <dbReference type="NCBI Taxonomy" id="436907"/>
    <lineage>
        <taxon>Eukaryota</taxon>
        <taxon>Fungi</taxon>
        <taxon>Dikarya</taxon>
        <taxon>Ascomycota</taxon>
        <taxon>Saccharomycotina</taxon>
        <taxon>Saccharomycetes</taxon>
        <taxon>Saccharomycetales</taxon>
        <taxon>Saccharomycetaceae</taxon>
        <taxon>Vanderwaltozyma</taxon>
    </lineage>
</organism>
<dbReference type="KEGG" id="vpo:Kpol_478p21"/>
<dbReference type="Gene3D" id="3.30.565.10">
    <property type="entry name" value="Histidine kinase-like ATPase, C-terminal domain"/>
    <property type="match status" value="1"/>
</dbReference>
<evidence type="ECO:0000256" key="3">
    <source>
        <dbReference type="ARBA" id="ARBA00022679"/>
    </source>
</evidence>
<dbReference type="GO" id="GO:0010906">
    <property type="term" value="P:regulation of glucose metabolic process"/>
    <property type="evidence" value="ECO:0007669"/>
    <property type="project" value="TreeGrafter"/>
</dbReference>
<dbReference type="GeneID" id="5543875"/>
<keyword evidence="4 8" id="KW-0547">Nucleotide-binding</keyword>
<dbReference type="Proteomes" id="UP000000267">
    <property type="component" value="Unassembled WGS sequence"/>
</dbReference>
<dbReference type="GO" id="GO:0004740">
    <property type="term" value="F:pyruvate dehydrogenase (acetyl-transferring) kinase activity"/>
    <property type="evidence" value="ECO:0007669"/>
    <property type="project" value="EnsemblFungi"/>
</dbReference>
<dbReference type="GO" id="GO:1901524">
    <property type="term" value="P:regulation of mitophagy"/>
    <property type="evidence" value="ECO:0007669"/>
    <property type="project" value="EnsemblFungi"/>
</dbReference>
<dbReference type="Pfam" id="PF10436">
    <property type="entry name" value="BCDHK_Adom3"/>
    <property type="match status" value="1"/>
</dbReference>
<dbReference type="AlphaFoldDB" id="A7TPP0"/>
<dbReference type="PROSITE" id="PS50109">
    <property type="entry name" value="HIS_KIN"/>
    <property type="match status" value="1"/>
</dbReference>
<keyword evidence="2" id="KW-0597">Phosphoprotein</keyword>
<evidence type="ECO:0000256" key="2">
    <source>
        <dbReference type="ARBA" id="ARBA00022553"/>
    </source>
</evidence>
<dbReference type="GO" id="GO:0065003">
    <property type="term" value="P:protein-containing complex assembly"/>
    <property type="evidence" value="ECO:0007669"/>
    <property type="project" value="EnsemblFungi"/>
</dbReference>
<dbReference type="HOGENOM" id="CLU_023861_4_1_1"/>
<comment type="subcellular location">
    <subcellularLocation>
        <location evidence="8">Mitochondrion matrix</location>
    </subcellularLocation>
</comment>
<gene>
    <name evidence="10" type="ORF">Kpol_478p21</name>
</gene>
<dbReference type="Pfam" id="PF02518">
    <property type="entry name" value="HATPase_c"/>
    <property type="match status" value="1"/>
</dbReference>
<dbReference type="STRING" id="436907.A7TPP0"/>
<evidence type="ECO:0000256" key="1">
    <source>
        <dbReference type="ARBA" id="ARBA00006155"/>
    </source>
</evidence>
<evidence type="ECO:0000259" key="9">
    <source>
        <dbReference type="PROSITE" id="PS50109"/>
    </source>
</evidence>
<keyword evidence="5 8" id="KW-0418">Kinase</keyword>
<evidence type="ECO:0000256" key="8">
    <source>
        <dbReference type="RuleBase" id="RU366032"/>
    </source>
</evidence>
<dbReference type="InterPro" id="IPR018955">
    <property type="entry name" value="BCDHK/PDK_N"/>
</dbReference>
<keyword evidence="3 8" id="KW-0808">Transferase</keyword>
<keyword evidence="6 8" id="KW-0067">ATP-binding</keyword>
<name>A7TPP0_VANPO</name>
<evidence type="ECO:0000256" key="7">
    <source>
        <dbReference type="ARBA" id="ARBA00023128"/>
    </source>
</evidence>
<dbReference type="RefSeq" id="XP_001643643.1">
    <property type="nucleotide sequence ID" value="XM_001643593.1"/>
</dbReference>
<dbReference type="GO" id="GO:0005759">
    <property type="term" value="C:mitochondrial matrix"/>
    <property type="evidence" value="ECO:0007669"/>
    <property type="project" value="UniProtKB-SubCell"/>
</dbReference>
<dbReference type="PhylomeDB" id="A7TPP0"/>
<accession>A7TPP0</accession>
<evidence type="ECO:0000313" key="10">
    <source>
        <dbReference type="EMBL" id="EDO15785.1"/>
    </source>
</evidence>
<dbReference type="InterPro" id="IPR005467">
    <property type="entry name" value="His_kinase_dom"/>
</dbReference>
<dbReference type="EC" id="2.7.11.-" evidence="8"/>
<dbReference type="SUPFAM" id="SSF69012">
    <property type="entry name" value="alpha-ketoacid dehydrogenase kinase, N-terminal domain"/>
    <property type="match status" value="1"/>
</dbReference>
<dbReference type="eggNOG" id="KOG0787">
    <property type="taxonomic scope" value="Eukaryota"/>
</dbReference>
<keyword evidence="11" id="KW-1185">Reference proteome</keyword>
<proteinExistence type="inferred from homology"/>
<dbReference type="InParanoid" id="A7TPP0"/>
<sequence>MLLAMRSNFLIHRQLLKSCCNRKFEFKFQSQFLRFYSGNNSLNNDDSNLMKGNLGSNSSGKSLDDLDFKKHHKIRSQIELLIQDYAKKPIPKLTYQLLTEYKPPLTDNDNFMLSIKTINLLLSYTCRRLNALQQLPYIAVLNPNIEISNSLYLKTLQSLLSIEYPYGLHNKENMVKLLSGFLDDHQDTLETLSRGLQEIIEFYPKEKTFKFLNEHLRDRISMKLLATHYLALVDQTKKIENENLKDFKMVGILHKELKISELVKQVTEYVGDLTFVNYDRIVPVKIVQGEDITFPCIPTNLEYILTEVIKNSSRAHIETSTPDNDLAEKPIEIAIFRHDYDNELEIRIRDFGGGIAPQVEANMFDYSYSTVEESKKDNGVEACMIPGEVINNVCGMGFGLPLCRAYMELFEGRLDIQSLYGWGTDVYLKLLGPTENELK</sequence>
<evidence type="ECO:0000256" key="4">
    <source>
        <dbReference type="ARBA" id="ARBA00022741"/>
    </source>
</evidence>
<dbReference type="InterPro" id="IPR039028">
    <property type="entry name" value="BCKD/PDK"/>
</dbReference>
<dbReference type="EMBL" id="DS480445">
    <property type="protein sequence ID" value="EDO15785.1"/>
    <property type="molecule type" value="Genomic_DNA"/>
</dbReference>
<protein>
    <recommendedName>
        <fullName evidence="8">Protein-serine/threonine kinase</fullName>
        <ecNumber evidence="8">2.7.11.-</ecNumber>
    </recommendedName>
</protein>
<dbReference type="InterPro" id="IPR036784">
    <property type="entry name" value="AK/P_DHK_N_sf"/>
</dbReference>
<comment type="similarity">
    <text evidence="1 8">Belongs to the PDK/BCKDK protein kinase family.</text>
</comment>
<dbReference type="SMART" id="SM00387">
    <property type="entry name" value="HATPase_c"/>
    <property type="match status" value="1"/>
</dbReference>
<keyword evidence="7 8" id="KW-0496">Mitochondrion</keyword>
<dbReference type="GO" id="GO:0005524">
    <property type="term" value="F:ATP binding"/>
    <property type="evidence" value="ECO:0007669"/>
    <property type="project" value="UniProtKB-UniRule"/>
</dbReference>
<dbReference type="PANTHER" id="PTHR11947:SF20">
    <property type="entry name" value="[3-METHYL-2-OXOBUTANOATE DEHYDROGENASE [LIPOAMIDE]] KINASE, MITOCHONDRIAL"/>
    <property type="match status" value="1"/>
</dbReference>
<dbReference type="PANTHER" id="PTHR11947">
    <property type="entry name" value="PYRUVATE DEHYDROGENASE KINASE"/>
    <property type="match status" value="1"/>
</dbReference>
<reference evidence="10 11" key="1">
    <citation type="journal article" date="2007" name="Proc. Natl. Acad. Sci. U.S.A.">
        <title>Independent sorting-out of thousands of duplicated gene pairs in two yeast species descended from a whole-genome duplication.</title>
        <authorList>
            <person name="Scannell D.R."/>
            <person name="Frank A.C."/>
            <person name="Conant G.C."/>
            <person name="Byrne K.P."/>
            <person name="Woolfit M."/>
            <person name="Wolfe K.H."/>
        </authorList>
    </citation>
    <scope>NUCLEOTIDE SEQUENCE [LARGE SCALE GENOMIC DNA]</scope>
    <source>
        <strain evidence="11">ATCC 22028 / DSM 70294 / BCRC 21397 / CBS 2163 / NBRC 10782 / NRRL Y-8283 / UCD 57-17</strain>
    </source>
</reference>
<feature type="domain" description="Histidine kinase" evidence="9">
    <location>
        <begin position="301"/>
        <end position="434"/>
    </location>
</feature>
<dbReference type="SUPFAM" id="SSF55874">
    <property type="entry name" value="ATPase domain of HSP90 chaperone/DNA topoisomerase II/histidine kinase"/>
    <property type="match status" value="1"/>
</dbReference>
<dbReference type="FunCoup" id="A7TPP0">
    <property type="interactions" value="371"/>
</dbReference>